<name>A0AAD9YV93_9LECA</name>
<dbReference type="Proteomes" id="UP001276659">
    <property type="component" value="Unassembled WGS sequence"/>
</dbReference>
<sequence>MEAKLRKAFKKRRHQGMKWSGTSFIKFRPQTKSLDQLPLELQRLLYSSDSPMIAEVWDVFNWHTTFKLRGYIQLQHETLESFGLYQFSPTDEFRPTAWIRKVIVNLDTTFSVGDGYPTFLRRLLSCPSLRTIQIDLGVDADQYYGPMNDSHLHKIAKTFITMAKAYTELQIKFGRNLKLGIVGQAVRGRVIVPRMDLSWLFPPMDGATNLYEPPDQYLQEIVGFKIGYPVYTQRGVQEPEQK</sequence>
<proteinExistence type="predicted"/>
<gene>
    <name evidence="1" type="ORF">OEA41_009834</name>
</gene>
<organism evidence="1 2">
    <name type="scientific">Lepraria neglecta</name>
    <dbReference type="NCBI Taxonomy" id="209136"/>
    <lineage>
        <taxon>Eukaryota</taxon>
        <taxon>Fungi</taxon>
        <taxon>Dikarya</taxon>
        <taxon>Ascomycota</taxon>
        <taxon>Pezizomycotina</taxon>
        <taxon>Lecanoromycetes</taxon>
        <taxon>OSLEUM clade</taxon>
        <taxon>Lecanoromycetidae</taxon>
        <taxon>Lecanorales</taxon>
        <taxon>Lecanorineae</taxon>
        <taxon>Stereocaulaceae</taxon>
        <taxon>Lepraria</taxon>
    </lineage>
</organism>
<evidence type="ECO:0000313" key="2">
    <source>
        <dbReference type="Proteomes" id="UP001276659"/>
    </source>
</evidence>
<keyword evidence="2" id="KW-1185">Reference proteome</keyword>
<comment type="caution">
    <text evidence="1">The sequence shown here is derived from an EMBL/GenBank/DDBJ whole genome shotgun (WGS) entry which is preliminary data.</text>
</comment>
<accession>A0AAD9YV93</accession>
<evidence type="ECO:0000313" key="1">
    <source>
        <dbReference type="EMBL" id="KAK3166709.1"/>
    </source>
</evidence>
<dbReference type="AlphaFoldDB" id="A0AAD9YV93"/>
<protein>
    <submittedName>
        <fullName evidence="1">Uncharacterized protein</fullName>
    </submittedName>
</protein>
<reference evidence="1" key="1">
    <citation type="submission" date="2022-11" db="EMBL/GenBank/DDBJ databases">
        <title>Chromosomal genome sequence assembly and mating type (MAT) locus characterization of the leprose asexual lichenized fungus Lepraria neglecta (Nyl.) Erichsen.</title>
        <authorList>
            <person name="Allen J.L."/>
            <person name="Pfeffer B."/>
        </authorList>
    </citation>
    <scope>NUCLEOTIDE SEQUENCE</scope>
    <source>
        <strain evidence="1">Allen 5258</strain>
    </source>
</reference>
<dbReference type="EMBL" id="JASNWA010000011">
    <property type="protein sequence ID" value="KAK3166709.1"/>
    <property type="molecule type" value="Genomic_DNA"/>
</dbReference>